<dbReference type="GeneID" id="42002322"/>
<dbReference type="AlphaFoldDB" id="A0A507CC55"/>
<name>A0A507CC55_9FUNG</name>
<dbReference type="Gene3D" id="1.10.8.80">
    <property type="entry name" value="Magnesium chelatase subunit I, C-Terminal domain"/>
    <property type="match status" value="1"/>
</dbReference>
<organism evidence="2 3">
    <name type="scientific">Synchytrium microbalum</name>
    <dbReference type="NCBI Taxonomy" id="1806994"/>
    <lineage>
        <taxon>Eukaryota</taxon>
        <taxon>Fungi</taxon>
        <taxon>Fungi incertae sedis</taxon>
        <taxon>Chytridiomycota</taxon>
        <taxon>Chytridiomycota incertae sedis</taxon>
        <taxon>Chytridiomycetes</taxon>
        <taxon>Synchytriales</taxon>
        <taxon>Synchytriaceae</taxon>
        <taxon>Synchytrium</taxon>
    </lineage>
</organism>
<protein>
    <recommendedName>
        <fullName evidence="4">Magnesium chelatase</fullName>
    </recommendedName>
</protein>
<dbReference type="PANTHER" id="PTHR11603:SF132">
    <property type="entry name" value="C2H2-TYPE DOMAIN-CONTAINING PROTEIN"/>
    <property type="match status" value="1"/>
</dbReference>
<evidence type="ECO:0000313" key="2">
    <source>
        <dbReference type="EMBL" id="TPX37081.1"/>
    </source>
</evidence>
<dbReference type="RefSeq" id="XP_031027151.1">
    <property type="nucleotide sequence ID" value="XM_031167025.1"/>
</dbReference>
<dbReference type="GO" id="GO:0016851">
    <property type="term" value="F:magnesium chelatase activity"/>
    <property type="evidence" value="ECO:0007669"/>
    <property type="project" value="UniProtKB-EC"/>
</dbReference>
<dbReference type="InterPro" id="IPR052041">
    <property type="entry name" value="Nucleic_acid_metab_PIN/TRAM"/>
</dbReference>
<dbReference type="EMBL" id="QEAO01000003">
    <property type="protein sequence ID" value="TPX37081.1"/>
    <property type="molecule type" value="Genomic_DNA"/>
</dbReference>
<keyword evidence="3" id="KW-1185">Reference proteome</keyword>
<dbReference type="Proteomes" id="UP000319731">
    <property type="component" value="Unassembled WGS sequence"/>
</dbReference>
<accession>A0A507CC55</accession>
<dbReference type="PANTHER" id="PTHR11603">
    <property type="entry name" value="AAA FAMILY ATPASE"/>
    <property type="match status" value="1"/>
</dbReference>
<feature type="region of interest" description="Disordered" evidence="1">
    <location>
        <begin position="101"/>
        <end position="127"/>
    </location>
</feature>
<dbReference type="OrthoDB" id="5582146at2759"/>
<evidence type="ECO:0008006" key="4">
    <source>
        <dbReference type="Google" id="ProtNLM"/>
    </source>
</evidence>
<proteinExistence type="predicted"/>
<comment type="caution">
    <text evidence="2">The sequence shown here is derived from an EMBL/GenBank/DDBJ whole genome shotgun (WGS) entry which is preliminary data.</text>
</comment>
<evidence type="ECO:0000313" key="3">
    <source>
        <dbReference type="Proteomes" id="UP000319731"/>
    </source>
</evidence>
<reference evidence="2 3" key="1">
    <citation type="journal article" date="2019" name="Sci. Rep.">
        <title>Comparative genomics of chytrid fungi reveal insights into the obligate biotrophic and pathogenic lifestyle of Synchytrium endobioticum.</title>
        <authorList>
            <person name="van de Vossenberg B.T.L.H."/>
            <person name="Warris S."/>
            <person name="Nguyen H.D.T."/>
            <person name="van Gent-Pelzer M.P.E."/>
            <person name="Joly D.L."/>
            <person name="van de Geest H.C."/>
            <person name="Bonants P.J.M."/>
            <person name="Smith D.S."/>
            <person name="Levesque C.A."/>
            <person name="van der Lee T.A.J."/>
        </authorList>
    </citation>
    <scope>NUCLEOTIDE SEQUENCE [LARGE SCALE GENOMIC DNA]</scope>
    <source>
        <strain evidence="2 3">JEL517</strain>
    </source>
</reference>
<evidence type="ECO:0000256" key="1">
    <source>
        <dbReference type="SAM" id="MobiDB-lite"/>
    </source>
</evidence>
<gene>
    <name evidence="2" type="ORF">SmJEL517_g01097</name>
</gene>
<sequence length="454" mass="49578">MPKQWLSRKFEMIRLLLSGSLSSINQAQLLPLVDELVFSILICLVSNQRGLILNVPPEHVRLTRKTVEQIMIIVFGFTTSSTILDSELTDLPSALFIKTSSNHSTTESPPVTPTKDSAPPIPTTYRRRPFRSETMPVQTTTAQEAEISVVDDDDEDRAANWRAVRNASVSAPPLPPNILVHSNSSTSNVNSFTNPMPKENAESLTASRGGRVSNSNLRFFASRNSLTVGGGLLASQLSVNVAGKKLPNAVILEGLENVDATIQAALLEIIVTQQVKEKNAVHNLPDPFIIVVVVSNSKQPAIIPQLLDRIFLCHYNEGPLPKLAPHNLIIKTIISPEELAELRSQAKNVYVHPDVATYCRDIITSLRNHKLVQTGVTALASRDLSTAATTVAAILGYNIMTPAHVSIIASHVLAHRLMLAHLSLYSTDEIRHEFEHVSALDIVESSVAQVPSPQ</sequence>